<dbReference type="EMBL" id="BDGU01000297">
    <property type="protein sequence ID" value="GAW06140.1"/>
    <property type="molecule type" value="Genomic_DNA"/>
</dbReference>
<protein>
    <submittedName>
        <fullName evidence="2">Uncharacterized protein</fullName>
    </submittedName>
</protein>
<organism evidence="2 3">
    <name type="scientific">Lentinula edodes</name>
    <name type="common">Shiitake mushroom</name>
    <name type="synonym">Lentinus edodes</name>
    <dbReference type="NCBI Taxonomy" id="5353"/>
    <lineage>
        <taxon>Eukaryota</taxon>
        <taxon>Fungi</taxon>
        <taxon>Dikarya</taxon>
        <taxon>Basidiomycota</taxon>
        <taxon>Agaricomycotina</taxon>
        <taxon>Agaricomycetes</taxon>
        <taxon>Agaricomycetidae</taxon>
        <taxon>Agaricales</taxon>
        <taxon>Marasmiineae</taxon>
        <taxon>Omphalotaceae</taxon>
        <taxon>Lentinula</taxon>
    </lineage>
</organism>
<accession>A0A1Q3EG29</accession>
<name>A0A1Q3EG29_LENED</name>
<keyword evidence="3" id="KW-1185">Reference proteome</keyword>
<sequence length="151" mass="16240">MQGPSDLVRLADAAEVHPGLVQQAGSSSPARTPIKGTGQDLLSSTMPPILRPALVPRNPASHPYRAENQRLAARLFGTPPTPFESRQRDVEQLCLQYMHHITDTPLPVPDPPVPMSSTGPVPESSVEALLLLLVPQFRPSFSGPLPAYPSI</sequence>
<dbReference type="AlphaFoldDB" id="A0A1Q3EG29"/>
<evidence type="ECO:0000256" key="1">
    <source>
        <dbReference type="SAM" id="MobiDB-lite"/>
    </source>
</evidence>
<dbReference type="Proteomes" id="UP000188533">
    <property type="component" value="Unassembled WGS sequence"/>
</dbReference>
<gene>
    <name evidence="2" type="ORF">LENED_008039</name>
</gene>
<proteinExistence type="predicted"/>
<evidence type="ECO:0000313" key="3">
    <source>
        <dbReference type="Proteomes" id="UP000188533"/>
    </source>
</evidence>
<comment type="caution">
    <text evidence="2">The sequence shown here is derived from an EMBL/GenBank/DDBJ whole genome shotgun (WGS) entry which is preliminary data.</text>
</comment>
<evidence type="ECO:0000313" key="2">
    <source>
        <dbReference type="EMBL" id="GAW06140.1"/>
    </source>
</evidence>
<reference evidence="2 3" key="1">
    <citation type="submission" date="2016-08" db="EMBL/GenBank/DDBJ databases">
        <authorList>
            <consortium name="Lentinula edodes genome sequencing consortium"/>
            <person name="Sakamoto Y."/>
            <person name="Nakade K."/>
            <person name="Sato S."/>
            <person name="Yoshida Y."/>
            <person name="Miyazaki K."/>
            <person name="Natsume S."/>
            <person name="Konno N."/>
        </authorList>
    </citation>
    <scope>NUCLEOTIDE SEQUENCE [LARGE SCALE GENOMIC DNA]</scope>
    <source>
        <strain evidence="2 3">NBRC 111202</strain>
    </source>
</reference>
<reference evidence="2 3" key="2">
    <citation type="submission" date="2017-02" db="EMBL/GenBank/DDBJ databases">
        <title>A genome survey and senescence transcriptome analysis in Lentinula edodes.</title>
        <authorList>
            <person name="Sakamoto Y."/>
            <person name="Nakade K."/>
            <person name="Sato S."/>
            <person name="Yoshida Y."/>
            <person name="Miyazaki K."/>
            <person name="Natsume S."/>
            <person name="Konno N."/>
        </authorList>
    </citation>
    <scope>NUCLEOTIDE SEQUENCE [LARGE SCALE GENOMIC DNA]</scope>
    <source>
        <strain evidence="2 3">NBRC 111202</strain>
    </source>
</reference>
<feature type="region of interest" description="Disordered" evidence="1">
    <location>
        <begin position="18"/>
        <end position="62"/>
    </location>
</feature>